<reference evidence="1" key="2">
    <citation type="submission" date="2025-09" db="UniProtKB">
        <authorList>
            <consortium name="Ensembl"/>
        </authorList>
    </citation>
    <scope>IDENTIFICATION</scope>
</reference>
<protein>
    <submittedName>
        <fullName evidence="1">Uncharacterized protein</fullName>
    </submittedName>
</protein>
<sequence>PSIPLPPLTAGLARLWRRLCRGEGKQHLFTGVLQPGGVTVQMSLPGVVSPCLEHHVPVCSAPTRLFSSPKDRACFARDFSLPKAPCLARGPSVSQNFPRFLLLLHRSQQTWYFCVLSAPNQCLLLVSLGKKNKKKIRSLPPASPSLLSAWLLQLPLYP</sequence>
<dbReference type="Proteomes" id="UP000694521">
    <property type="component" value="Unplaced"/>
</dbReference>
<evidence type="ECO:0000313" key="1">
    <source>
        <dbReference type="Ensembl" id="ENSACDP00005016570.1"/>
    </source>
</evidence>
<keyword evidence="2" id="KW-1185">Reference proteome</keyword>
<organism evidence="1 2">
    <name type="scientific">Anser cygnoides</name>
    <name type="common">Swan goose</name>
    <dbReference type="NCBI Taxonomy" id="8845"/>
    <lineage>
        <taxon>Eukaryota</taxon>
        <taxon>Metazoa</taxon>
        <taxon>Chordata</taxon>
        <taxon>Craniata</taxon>
        <taxon>Vertebrata</taxon>
        <taxon>Euteleostomi</taxon>
        <taxon>Archelosauria</taxon>
        <taxon>Archosauria</taxon>
        <taxon>Dinosauria</taxon>
        <taxon>Saurischia</taxon>
        <taxon>Theropoda</taxon>
        <taxon>Coelurosauria</taxon>
        <taxon>Aves</taxon>
        <taxon>Neognathae</taxon>
        <taxon>Galloanserae</taxon>
        <taxon>Anseriformes</taxon>
        <taxon>Anatidae</taxon>
        <taxon>Anserinae</taxon>
        <taxon>Anser</taxon>
    </lineage>
</organism>
<accession>A0A8B9E5J6</accession>
<dbReference type="Ensembl" id="ENSACDT00005019955.1">
    <property type="protein sequence ID" value="ENSACDP00005016570.1"/>
    <property type="gene ID" value="ENSACDG00005012143.1"/>
</dbReference>
<proteinExistence type="predicted"/>
<dbReference type="AlphaFoldDB" id="A0A8B9E5J6"/>
<evidence type="ECO:0000313" key="2">
    <source>
        <dbReference type="Proteomes" id="UP000694521"/>
    </source>
</evidence>
<reference evidence="1" key="1">
    <citation type="submission" date="2025-08" db="UniProtKB">
        <authorList>
            <consortium name="Ensembl"/>
        </authorList>
    </citation>
    <scope>IDENTIFICATION</scope>
</reference>
<name>A0A8B9E5J6_ANSCY</name>